<reference evidence="1" key="1">
    <citation type="submission" date="2023-04" db="EMBL/GenBank/DDBJ databases">
        <title>Ambrosiozyma monospora NBRC 10751.</title>
        <authorList>
            <person name="Ichikawa N."/>
            <person name="Sato H."/>
            <person name="Tonouchi N."/>
        </authorList>
    </citation>
    <scope>NUCLEOTIDE SEQUENCE</scope>
    <source>
        <strain evidence="1">NBRC 10751</strain>
    </source>
</reference>
<comment type="caution">
    <text evidence="1">The sequence shown here is derived from an EMBL/GenBank/DDBJ whole genome shotgun (WGS) entry which is preliminary data.</text>
</comment>
<organism evidence="1 2">
    <name type="scientific">Ambrosiozyma monospora</name>
    <name type="common">Yeast</name>
    <name type="synonym">Endomycopsis monosporus</name>
    <dbReference type="NCBI Taxonomy" id="43982"/>
    <lineage>
        <taxon>Eukaryota</taxon>
        <taxon>Fungi</taxon>
        <taxon>Dikarya</taxon>
        <taxon>Ascomycota</taxon>
        <taxon>Saccharomycotina</taxon>
        <taxon>Pichiomycetes</taxon>
        <taxon>Pichiales</taxon>
        <taxon>Pichiaceae</taxon>
        <taxon>Ambrosiozyma</taxon>
    </lineage>
</organism>
<keyword evidence="2" id="KW-1185">Reference proteome</keyword>
<accession>A0ACB5U6A9</accession>
<dbReference type="Proteomes" id="UP001165064">
    <property type="component" value="Unassembled WGS sequence"/>
</dbReference>
<protein>
    <submittedName>
        <fullName evidence="1">Unnamed protein product</fullName>
    </submittedName>
</protein>
<dbReference type="EMBL" id="BSXS01012470">
    <property type="protein sequence ID" value="GMF02405.1"/>
    <property type="molecule type" value="Genomic_DNA"/>
</dbReference>
<evidence type="ECO:0000313" key="1">
    <source>
        <dbReference type="EMBL" id="GMF02405.1"/>
    </source>
</evidence>
<gene>
    <name evidence="1" type="ORF">Amon02_001145300</name>
</gene>
<sequence length="303" mass="34085">MTSLKLLVLYNCQLDSQFFNHLPPYLESLHLYHLKMLETSLNGIILPIHLRVLSVMGTGFNTLELPVISNGKILDQLQTVNIGSNTYGPVPKISKLQAFLSSLPSNVNNISLHVNELPEFPNSGNNYLTKLPHGVKNLSLNVNKKNSNLDFSNLNPCLEHFRLSGLSSYSGQLPVTLEQLNIDLTPYALSFSDFWQKFLTNSPRIKKLHFIFKCAGTIDFRTLKFPENLFVLSIDVYVDTSSNMILNTFPGCLTFFGINAFGGYDGGPRFRIDVDESKGITIESLQNKLCLLQPTSFEWFKLS</sequence>
<evidence type="ECO:0000313" key="2">
    <source>
        <dbReference type="Proteomes" id="UP001165064"/>
    </source>
</evidence>
<name>A0ACB5U6A9_AMBMO</name>
<proteinExistence type="predicted"/>